<dbReference type="SUPFAM" id="SSF55961">
    <property type="entry name" value="Bet v1-like"/>
    <property type="match status" value="1"/>
</dbReference>
<accession>W5WS72</accession>
<keyword evidence="4" id="KW-1185">Reference proteome</keyword>
<name>W5WS72_9PSEU</name>
<dbReference type="InterPro" id="IPR023393">
    <property type="entry name" value="START-like_dom_sf"/>
</dbReference>
<dbReference type="STRING" id="1449976.KALB_7662"/>
<dbReference type="HOGENOM" id="CLU_108923_0_0_11"/>
<evidence type="ECO:0000313" key="4">
    <source>
        <dbReference type="Proteomes" id="UP000019225"/>
    </source>
</evidence>
<dbReference type="KEGG" id="kal:KALB_7662"/>
<reference evidence="3 4" key="1">
    <citation type="journal article" date="2014" name="BMC Genomics">
        <title>Complete genome sequence of producer of the glycopeptide antibiotic Aculeximycin Kutzneria albida DSM 43870T, a representative of minor genus of Pseudonocardiaceae.</title>
        <authorList>
            <person name="Rebets Y."/>
            <person name="Tokovenko B."/>
            <person name="Lushchyk I."/>
            <person name="Ruckert C."/>
            <person name="Zaburannyi N."/>
            <person name="Bechthold A."/>
            <person name="Kalinowski J."/>
            <person name="Luzhetskyy A."/>
        </authorList>
    </citation>
    <scope>NUCLEOTIDE SEQUENCE [LARGE SCALE GENOMIC DNA]</scope>
    <source>
        <strain evidence="3">DSM 43870</strain>
    </source>
</reference>
<dbReference type="AlphaFoldDB" id="W5WS72"/>
<comment type="similarity">
    <text evidence="1">Belongs to the AHA1 family.</text>
</comment>
<dbReference type="Proteomes" id="UP000019225">
    <property type="component" value="Chromosome"/>
</dbReference>
<feature type="domain" description="Activator of Hsp90 ATPase homologue 1/2-like C-terminal" evidence="2">
    <location>
        <begin position="54"/>
        <end position="160"/>
    </location>
</feature>
<organism evidence="3 4">
    <name type="scientific">Kutzneria albida DSM 43870</name>
    <dbReference type="NCBI Taxonomy" id="1449976"/>
    <lineage>
        <taxon>Bacteria</taxon>
        <taxon>Bacillati</taxon>
        <taxon>Actinomycetota</taxon>
        <taxon>Actinomycetes</taxon>
        <taxon>Pseudonocardiales</taxon>
        <taxon>Pseudonocardiaceae</taxon>
        <taxon>Kutzneria</taxon>
    </lineage>
</organism>
<dbReference type="InterPro" id="IPR013538">
    <property type="entry name" value="ASHA1/2-like_C"/>
</dbReference>
<gene>
    <name evidence="3" type="ORF">KALB_7662</name>
</gene>
<dbReference type="Pfam" id="PF08327">
    <property type="entry name" value="AHSA1"/>
    <property type="match status" value="1"/>
</dbReference>
<evidence type="ECO:0000313" key="3">
    <source>
        <dbReference type="EMBL" id="AHI01020.1"/>
    </source>
</evidence>
<evidence type="ECO:0000259" key="2">
    <source>
        <dbReference type="Pfam" id="PF08327"/>
    </source>
</evidence>
<dbReference type="eggNOG" id="COG3832">
    <property type="taxonomic scope" value="Bacteria"/>
</dbReference>
<dbReference type="CDD" id="cd08899">
    <property type="entry name" value="SRPBCC_CalC_Aha1-like_6"/>
    <property type="match status" value="1"/>
</dbReference>
<evidence type="ECO:0000256" key="1">
    <source>
        <dbReference type="ARBA" id="ARBA00006817"/>
    </source>
</evidence>
<dbReference type="EMBL" id="CP007155">
    <property type="protein sequence ID" value="AHI01020.1"/>
    <property type="molecule type" value="Genomic_DNA"/>
</dbReference>
<protein>
    <recommendedName>
        <fullName evidence="2">Activator of Hsp90 ATPase homologue 1/2-like C-terminal domain-containing protein</fullName>
    </recommendedName>
</protein>
<dbReference type="PATRIC" id="fig|1449976.3.peg.7696"/>
<dbReference type="Gene3D" id="3.30.530.20">
    <property type="match status" value="1"/>
</dbReference>
<sequence>MRAFGVHWNRQLRKREAMIDIQRELAEAHRQVTADPGGTVSVVITREYRAGQAGVWNALTDPERLRRWFLPISGDLRVGGSFQLEGNAGGEIRRCERPELLEVTYGGPTSVVRVRLRATGEERTELVLEHTVPVELAGSPAGSLYVGPGWDGAFLTLGQYFAGTLPEDPFAAAATLEGQEFSKRSVQLWVAAATGTATLEEIAAAAEAALGQYAPDLS</sequence>
<proteinExistence type="inferred from homology"/>